<dbReference type="CDD" id="cd06625">
    <property type="entry name" value="STKc_MEKK3_like"/>
    <property type="match status" value="1"/>
</dbReference>
<feature type="region of interest" description="Disordered" evidence="7">
    <location>
        <begin position="260"/>
        <end position="281"/>
    </location>
</feature>
<evidence type="ECO:0000259" key="8">
    <source>
        <dbReference type="PROSITE" id="PS50011"/>
    </source>
</evidence>
<dbReference type="InterPro" id="IPR017441">
    <property type="entry name" value="Protein_kinase_ATP_BS"/>
</dbReference>
<keyword evidence="1" id="KW-0723">Serine/threonine-protein kinase</keyword>
<dbReference type="SMART" id="SM00220">
    <property type="entry name" value="S_TKc"/>
    <property type="match status" value="1"/>
</dbReference>
<keyword evidence="2" id="KW-0808">Transferase</keyword>
<dbReference type="KEGG" id="lak:106178012"/>
<dbReference type="GO" id="GO:0035556">
    <property type="term" value="P:intracellular signal transduction"/>
    <property type="evidence" value="ECO:0007669"/>
    <property type="project" value="UniProtKB-ARBA"/>
</dbReference>
<dbReference type="Gene3D" id="1.10.510.10">
    <property type="entry name" value="Transferase(Phosphotransferase) domain 1"/>
    <property type="match status" value="1"/>
</dbReference>
<dbReference type="PROSITE" id="PS50011">
    <property type="entry name" value="PROTEIN_KINASE_DOM"/>
    <property type="match status" value="1"/>
</dbReference>
<dbReference type="STRING" id="7574.A0A1S3K1D9"/>
<dbReference type="Pfam" id="PF00564">
    <property type="entry name" value="PB1"/>
    <property type="match status" value="1"/>
</dbReference>
<evidence type="ECO:0000313" key="10">
    <source>
        <dbReference type="Proteomes" id="UP000085678"/>
    </source>
</evidence>
<feature type="compositionally biased region" description="Low complexity" evidence="7">
    <location>
        <begin position="325"/>
        <end position="334"/>
    </location>
</feature>
<dbReference type="Proteomes" id="UP000085678">
    <property type="component" value="Unplaced"/>
</dbReference>
<name>A0A1S3K1D9_LINAN</name>
<evidence type="ECO:0000256" key="7">
    <source>
        <dbReference type="SAM" id="MobiDB-lite"/>
    </source>
</evidence>
<protein>
    <submittedName>
        <fullName evidence="11 12">Mitogen-activated protein kinase kinase kinase 3 isoform X1</fullName>
    </submittedName>
</protein>
<keyword evidence="5 6" id="KW-0067">ATP-binding</keyword>
<dbReference type="GO" id="GO:0004674">
    <property type="term" value="F:protein serine/threonine kinase activity"/>
    <property type="evidence" value="ECO:0007669"/>
    <property type="project" value="UniProtKB-KW"/>
</dbReference>
<evidence type="ECO:0000256" key="3">
    <source>
        <dbReference type="ARBA" id="ARBA00022741"/>
    </source>
</evidence>
<dbReference type="OrthoDB" id="266718at2759"/>
<evidence type="ECO:0000256" key="5">
    <source>
        <dbReference type="ARBA" id="ARBA00022840"/>
    </source>
</evidence>
<evidence type="ECO:0000256" key="4">
    <source>
        <dbReference type="ARBA" id="ARBA00022777"/>
    </source>
</evidence>
<evidence type="ECO:0000256" key="1">
    <source>
        <dbReference type="ARBA" id="ARBA00022527"/>
    </source>
</evidence>
<dbReference type="AlphaFoldDB" id="A0A1S3K1D9"/>
<evidence type="ECO:0000259" key="9">
    <source>
        <dbReference type="PROSITE" id="PS51745"/>
    </source>
</evidence>
<dbReference type="PROSITE" id="PS51745">
    <property type="entry name" value="PB1"/>
    <property type="match status" value="1"/>
</dbReference>
<sequence>MASAEERSRVEDVDDDPIHTIYQSLAKGMSQSGRHKTKKSSSSTSLSELKVKCEYAGEKRLIQVSRPVKFEELYQKVRQYYGEDLNLHYTNGEIIVAVNCQSDLESAIQLLDRNTRSRSLRLFLTRKDEGAGGQGQTQVPPGRLGQLFEPVNQSTGPVKETSPKQVPERYSPPPGSFPPHDKHLKHSTSRTSVEGDGEFIPERDQIDYDVSSTEGSISGSRTSLDSSYISSHGDPFVVRGKTGDTFPFRGKSVSRRSIYSDTTYEEQVSRERENQKGGTYPRRYAMGTQMEIQEGRKTFPRARGRDFDNAFGEGYPIGTIPSEMSLNSNSSSSSGLVPDYDSPEGRRKRGSDYDLAVNGLSELSSAKSPRAPINWKKGKLLGAGAFGQVFLCYDADTGRELAVKQVNLGSMSVEVSKEVRALECEIQLLKNLHHERIVQYYGCHQDEKILSIFMEHMPGGSVKDQIRLYGPLTENVTRKYTRQILEGVTYLHHHMIVHRDIKGANILRDSIGNVKIGDFGASKRLQTICTQTGMKSVTGTPYWMSPEVINGDGYGRKADVWSIGCTVVEMLTSSPPWSEFEAMAAIFKIATADTPQYELPAHVSLVARDILELCFRKNQKDRPYAEELLKHRFVNEFT</sequence>
<evidence type="ECO:0000256" key="2">
    <source>
        <dbReference type="ARBA" id="ARBA00022679"/>
    </source>
</evidence>
<dbReference type="PROSITE" id="PS00107">
    <property type="entry name" value="PROTEIN_KINASE_ATP"/>
    <property type="match status" value="1"/>
</dbReference>
<dbReference type="PANTHER" id="PTHR11584:SF369">
    <property type="entry name" value="MITOGEN-ACTIVATED PROTEIN KINASE KINASE KINASE 19-RELATED"/>
    <property type="match status" value="1"/>
</dbReference>
<organism evidence="10 12">
    <name type="scientific">Lingula anatina</name>
    <name type="common">Brachiopod</name>
    <name type="synonym">Lingula unguis</name>
    <dbReference type="NCBI Taxonomy" id="7574"/>
    <lineage>
        <taxon>Eukaryota</taxon>
        <taxon>Metazoa</taxon>
        <taxon>Spiralia</taxon>
        <taxon>Lophotrochozoa</taxon>
        <taxon>Brachiopoda</taxon>
        <taxon>Linguliformea</taxon>
        <taxon>Lingulata</taxon>
        <taxon>Lingulida</taxon>
        <taxon>Linguloidea</taxon>
        <taxon>Lingulidae</taxon>
        <taxon>Lingula</taxon>
    </lineage>
</organism>
<feature type="domain" description="PB1" evidence="9">
    <location>
        <begin position="48"/>
        <end position="127"/>
    </location>
</feature>
<evidence type="ECO:0000256" key="6">
    <source>
        <dbReference type="PROSITE-ProRule" id="PRU10141"/>
    </source>
</evidence>
<keyword evidence="4 11" id="KW-0418">Kinase</keyword>
<dbReference type="OMA" id="GPTNRDR"/>
<dbReference type="InterPro" id="IPR000719">
    <property type="entry name" value="Prot_kinase_dom"/>
</dbReference>
<dbReference type="PANTHER" id="PTHR11584">
    <property type="entry name" value="SERINE/THREONINE PROTEIN KINASE"/>
    <property type="match status" value="1"/>
</dbReference>
<dbReference type="InterPro" id="IPR053793">
    <property type="entry name" value="PB1-like"/>
</dbReference>
<dbReference type="InterPro" id="IPR011009">
    <property type="entry name" value="Kinase-like_dom_sf"/>
</dbReference>
<keyword evidence="3 6" id="KW-0547">Nucleotide-binding</keyword>
<dbReference type="GO" id="GO:0005524">
    <property type="term" value="F:ATP binding"/>
    <property type="evidence" value="ECO:0007669"/>
    <property type="project" value="UniProtKB-UniRule"/>
</dbReference>
<gene>
    <name evidence="11 12" type="primary">LOC106178012</name>
</gene>
<dbReference type="RefSeq" id="XP_013416443.1">
    <property type="nucleotide sequence ID" value="XM_013560989.2"/>
</dbReference>
<reference evidence="11 12" key="1">
    <citation type="submission" date="2025-04" db="UniProtKB">
        <authorList>
            <consortium name="RefSeq"/>
        </authorList>
    </citation>
    <scope>IDENTIFICATION</scope>
    <source>
        <tissue evidence="11 12">Gonads</tissue>
    </source>
</reference>
<dbReference type="GeneID" id="106178012"/>
<keyword evidence="10" id="KW-1185">Reference proteome</keyword>
<proteinExistence type="predicted"/>
<accession>A0A1S3K1D9</accession>
<dbReference type="InterPro" id="IPR000270">
    <property type="entry name" value="PB1_dom"/>
</dbReference>
<dbReference type="Gene3D" id="3.10.20.90">
    <property type="entry name" value="Phosphatidylinositol 3-kinase Catalytic Subunit, Chain A, domain 1"/>
    <property type="match status" value="1"/>
</dbReference>
<feature type="region of interest" description="Disordered" evidence="7">
    <location>
        <begin position="128"/>
        <end position="196"/>
    </location>
</feature>
<dbReference type="Pfam" id="PF00069">
    <property type="entry name" value="Pkinase"/>
    <property type="match status" value="1"/>
</dbReference>
<dbReference type="SUPFAM" id="SSF54277">
    <property type="entry name" value="CAD &amp; PB1 domains"/>
    <property type="match status" value="1"/>
</dbReference>
<evidence type="ECO:0000313" key="11">
    <source>
        <dbReference type="RefSeq" id="XP_013416443.1"/>
    </source>
</evidence>
<evidence type="ECO:0000313" key="12">
    <source>
        <dbReference type="RefSeq" id="XP_013416445.1"/>
    </source>
</evidence>
<dbReference type="FunFam" id="1.10.510.10:FF:000071">
    <property type="entry name" value="Mitogen-activated protein kinase kinase kinase 3 isoform 2"/>
    <property type="match status" value="1"/>
</dbReference>
<dbReference type="RefSeq" id="XP_013416445.1">
    <property type="nucleotide sequence ID" value="XM_013560991.2"/>
</dbReference>
<feature type="binding site" evidence="6">
    <location>
        <position position="404"/>
    </location>
    <ligand>
        <name>ATP</name>
        <dbReference type="ChEBI" id="CHEBI:30616"/>
    </ligand>
</feature>
<dbReference type="SUPFAM" id="SSF56112">
    <property type="entry name" value="Protein kinase-like (PK-like)"/>
    <property type="match status" value="1"/>
</dbReference>
<dbReference type="SMART" id="SM00666">
    <property type="entry name" value="PB1"/>
    <property type="match status" value="1"/>
</dbReference>
<feature type="domain" description="Protein kinase" evidence="8">
    <location>
        <begin position="375"/>
        <end position="634"/>
    </location>
</feature>
<feature type="region of interest" description="Disordered" evidence="7">
    <location>
        <begin position="321"/>
        <end position="351"/>
    </location>
</feature>